<evidence type="ECO:0000256" key="1">
    <source>
        <dbReference type="SAM" id="MobiDB-lite"/>
    </source>
</evidence>
<feature type="region of interest" description="Disordered" evidence="1">
    <location>
        <begin position="81"/>
        <end position="106"/>
    </location>
</feature>
<feature type="compositionally biased region" description="Low complexity" evidence="1">
    <location>
        <begin position="90"/>
        <end position="99"/>
    </location>
</feature>
<comment type="caution">
    <text evidence="2">The sequence shown here is derived from an EMBL/GenBank/DDBJ whole genome shotgun (WGS) entry which is preliminary data.</text>
</comment>
<feature type="compositionally biased region" description="Basic and acidic residues" evidence="1">
    <location>
        <begin position="9"/>
        <end position="22"/>
    </location>
</feature>
<feature type="region of interest" description="Disordered" evidence="1">
    <location>
        <begin position="1"/>
        <end position="24"/>
    </location>
</feature>
<organism evidence="2 3">
    <name type="scientific">Oryzias melastigma</name>
    <name type="common">Marine medaka</name>
    <dbReference type="NCBI Taxonomy" id="30732"/>
    <lineage>
        <taxon>Eukaryota</taxon>
        <taxon>Metazoa</taxon>
        <taxon>Chordata</taxon>
        <taxon>Craniata</taxon>
        <taxon>Vertebrata</taxon>
        <taxon>Euteleostomi</taxon>
        <taxon>Actinopterygii</taxon>
        <taxon>Neopterygii</taxon>
        <taxon>Teleostei</taxon>
        <taxon>Neoteleostei</taxon>
        <taxon>Acanthomorphata</taxon>
        <taxon>Ovalentaria</taxon>
        <taxon>Atherinomorphae</taxon>
        <taxon>Beloniformes</taxon>
        <taxon>Adrianichthyidae</taxon>
        <taxon>Oryziinae</taxon>
        <taxon>Oryzias</taxon>
    </lineage>
</organism>
<evidence type="ECO:0000313" key="3">
    <source>
        <dbReference type="Proteomes" id="UP000646548"/>
    </source>
</evidence>
<dbReference type="AlphaFoldDB" id="A0A834BUK3"/>
<reference evidence="2" key="1">
    <citation type="journal article" name="BMC Genomics">
        <title>Long-read sequencing and de novo genome assembly of marine medaka (Oryzias melastigma).</title>
        <authorList>
            <person name="Liang P."/>
            <person name="Saqib H.S.A."/>
            <person name="Ni X."/>
            <person name="Shen Y."/>
        </authorList>
    </citation>
    <scope>NUCLEOTIDE SEQUENCE</scope>
    <source>
        <strain evidence="2">Bigg-433</strain>
    </source>
</reference>
<evidence type="ECO:0000313" key="2">
    <source>
        <dbReference type="EMBL" id="KAF6720013.1"/>
    </source>
</evidence>
<dbReference type="EMBL" id="WKFB01000537">
    <property type="protein sequence ID" value="KAF6720013.1"/>
    <property type="molecule type" value="Genomic_DNA"/>
</dbReference>
<proteinExistence type="predicted"/>
<sequence length="142" mass="15299">MRAGGDAGRFWKEHEEEEEGRKMGKMRSLLAADGNGFGERSRSIQTLNATRARGAPLTFNLLLSPPSPFCLVSLLLNHHHPSAPPTNKCSSSSVSARSSGLRGTHQSRHRLLLLRRRCSFNGVPGRCSSAPSLVPAAPSRSG</sequence>
<dbReference type="Proteomes" id="UP000646548">
    <property type="component" value="Unassembled WGS sequence"/>
</dbReference>
<gene>
    <name evidence="2" type="ORF">FQA47_018894</name>
</gene>
<accession>A0A834BUK3</accession>
<protein>
    <submittedName>
        <fullName evidence="2">Uncharacterized protein</fullName>
    </submittedName>
</protein>
<name>A0A834BUK3_ORYME</name>